<dbReference type="PROSITE" id="PS00893">
    <property type="entry name" value="NUDIX_BOX"/>
    <property type="match status" value="1"/>
</dbReference>
<keyword evidence="4" id="KW-1185">Reference proteome</keyword>
<gene>
    <name evidence="3" type="ORF">GWI72_19280</name>
</gene>
<evidence type="ECO:0000313" key="3">
    <source>
        <dbReference type="EMBL" id="NBN80426.1"/>
    </source>
</evidence>
<dbReference type="EMBL" id="JAABLQ010000004">
    <property type="protein sequence ID" value="NBN80426.1"/>
    <property type="molecule type" value="Genomic_DNA"/>
</dbReference>
<dbReference type="Proteomes" id="UP000586722">
    <property type="component" value="Unassembled WGS sequence"/>
</dbReference>
<dbReference type="SUPFAM" id="SSF55811">
    <property type="entry name" value="Nudix"/>
    <property type="match status" value="1"/>
</dbReference>
<dbReference type="Gene3D" id="3.90.79.10">
    <property type="entry name" value="Nucleoside Triphosphate Pyrophosphohydrolase"/>
    <property type="match status" value="1"/>
</dbReference>
<dbReference type="PROSITE" id="PS51462">
    <property type="entry name" value="NUDIX"/>
    <property type="match status" value="1"/>
</dbReference>
<organism evidence="3 4">
    <name type="scientific">Pannonibacter tanglangensis</name>
    <dbReference type="NCBI Taxonomy" id="2750084"/>
    <lineage>
        <taxon>Bacteria</taxon>
        <taxon>Pseudomonadati</taxon>
        <taxon>Pseudomonadota</taxon>
        <taxon>Alphaproteobacteria</taxon>
        <taxon>Hyphomicrobiales</taxon>
        <taxon>Stappiaceae</taxon>
        <taxon>Pannonibacter</taxon>
    </lineage>
</organism>
<dbReference type="CDD" id="cd04663">
    <property type="entry name" value="NUDIX_Hydrolase"/>
    <property type="match status" value="1"/>
</dbReference>
<accession>A0A7X5F645</accession>
<dbReference type="AlphaFoldDB" id="A0A7X5F645"/>
<proteinExistence type="predicted"/>
<dbReference type="RefSeq" id="WP_161677904.1">
    <property type="nucleotide sequence ID" value="NZ_JAABLP010000006.1"/>
</dbReference>
<keyword evidence="2" id="KW-0378">Hydrolase</keyword>
<comment type="cofactor">
    <cofactor evidence="1">
        <name>Mg(2+)</name>
        <dbReference type="ChEBI" id="CHEBI:18420"/>
    </cofactor>
</comment>
<sequence>MRVLHKAYVYLTSGRRLLVFRQPDQPEIGLQVPGGTLDPGESHLIGARREFHEETGLVLDGALDHLADQDHLFDNTRGRDLHRRRHFHARVPRIERDEWDHFEMTPNDGGAPIRFRLFWLDLDAPVDPAAFYEGFGAQLPLLRQRVSGG</sequence>
<evidence type="ECO:0000313" key="4">
    <source>
        <dbReference type="Proteomes" id="UP000586722"/>
    </source>
</evidence>
<dbReference type="InterPro" id="IPR000086">
    <property type="entry name" value="NUDIX_hydrolase_dom"/>
</dbReference>
<name>A0A7X5F645_9HYPH</name>
<dbReference type="InterPro" id="IPR015797">
    <property type="entry name" value="NUDIX_hydrolase-like_dom_sf"/>
</dbReference>
<evidence type="ECO:0000256" key="1">
    <source>
        <dbReference type="ARBA" id="ARBA00001946"/>
    </source>
</evidence>
<reference evidence="4" key="1">
    <citation type="submission" date="2020-01" db="EMBL/GenBank/DDBJ databases">
        <authorList>
            <person name="Fang Y."/>
            <person name="Sun R."/>
            <person name="Nie L."/>
            <person name="He J."/>
            <person name="Hao L."/>
            <person name="Wang L."/>
            <person name="Su S."/>
            <person name="Lv E."/>
            <person name="Zhang Z."/>
            <person name="Xie R."/>
            <person name="Liu H."/>
        </authorList>
    </citation>
    <scope>NUCLEOTIDE SEQUENCE [LARGE SCALE GENOMIC DNA]</scope>
    <source>
        <strain evidence="4">XCT-53</strain>
    </source>
</reference>
<dbReference type="InterPro" id="IPR020084">
    <property type="entry name" value="NUDIX_hydrolase_CS"/>
</dbReference>
<evidence type="ECO:0000256" key="2">
    <source>
        <dbReference type="ARBA" id="ARBA00022801"/>
    </source>
</evidence>
<dbReference type="Pfam" id="PF00293">
    <property type="entry name" value="NUDIX"/>
    <property type="match status" value="1"/>
</dbReference>
<comment type="caution">
    <text evidence="3">The sequence shown here is derived from an EMBL/GenBank/DDBJ whole genome shotgun (WGS) entry which is preliminary data.</text>
</comment>
<dbReference type="GO" id="GO:0016787">
    <property type="term" value="F:hydrolase activity"/>
    <property type="evidence" value="ECO:0007669"/>
    <property type="project" value="UniProtKB-KW"/>
</dbReference>
<protein>
    <submittedName>
        <fullName evidence="3">NUDIX domain-containing protein</fullName>
    </submittedName>
</protein>